<evidence type="ECO:0000256" key="2">
    <source>
        <dbReference type="ARBA" id="ARBA00022475"/>
    </source>
</evidence>
<dbReference type="Proteomes" id="UP000199391">
    <property type="component" value="Unassembled WGS sequence"/>
</dbReference>
<organism evidence="7 8">
    <name type="scientific">Pseudoduganella namucuonensis</name>
    <dbReference type="NCBI Taxonomy" id="1035707"/>
    <lineage>
        <taxon>Bacteria</taxon>
        <taxon>Pseudomonadati</taxon>
        <taxon>Pseudomonadota</taxon>
        <taxon>Betaproteobacteria</taxon>
        <taxon>Burkholderiales</taxon>
        <taxon>Oxalobacteraceae</taxon>
        <taxon>Telluria group</taxon>
        <taxon>Pseudoduganella</taxon>
    </lineage>
</organism>
<feature type="transmembrane region" description="Helical" evidence="6">
    <location>
        <begin position="12"/>
        <end position="31"/>
    </location>
</feature>
<dbReference type="EMBL" id="FPBO01000021">
    <property type="protein sequence ID" value="SFV02571.1"/>
    <property type="molecule type" value="Genomic_DNA"/>
</dbReference>
<keyword evidence="8" id="KW-1185">Reference proteome</keyword>
<sequence length="90" mass="10037">MKNVFGRCTTAGVWIFLTVLTLLSLAVFENVSWREAASVLAVLVAMTKVRVVIVSFMEVGRALPHWRFLFESWNFAAAATIVIGYVSSLR</sequence>
<proteinExistence type="predicted"/>
<reference evidence="8" key="1">
    <citation type="submission" date="2016-10" db="EMBL/GenBank/DDBJ databases">
        <authorList>
            <person name="Varghese N."/>
            <person name="Submissions S."/>
        </authorList>
    </citation>
    <scope>NUCLEOTIDE SEQUENCE [LARGE SCALE GENOMIC DNA]</scope>
    <source>
        <strain evidence="8">CGMCC 1.11014</strain>
    </source>
</reference>
<keyword evidence="4 6" id="KW-1133">Transmembrane helix</keyword>
<accession>A0A1I7KYP7</accession>
<evidence type="ECO:0000256" key="5">
    <source>
        <dbReference type="ARBA" id="ARBA00023136"/>
    </source>
</evidence>
<dbReference type="InterPro" id="IPR005171">
    <property type="entry name" value="Cyt_c_oxidase_su4_prok"/>
</dbReference>
<evidence type="ECO:0000313" key="8">
    <source>
        <dbReference type="Proteomes" id="UP000199391"/>
    </source>
</evidence>
<protein>
    <submittedName>
        <fullName evidence="7">Cytochrome C oxidase subunit IV</fullName>
    </submittedName>
</protein>
<dbReference type="GO" id="GO:0005886">
    <property type="term" value="C:plasma membrane"/>
    <property type="evidence" value="ECO:0007669"/>
    <property type="project" value="UniProtKB-SubCell"/>
</dbReference>
<dbReference type="Pfam" id="PF03626">
    <property type="entry name" value="COX4_pro"/>
    <property type="match status" value="1"/>
</dbReference>
<gene>
    <name evidence="7" type="ORF">SAMN05216552_102126</name>
</gene>
<name>A0A1I7KYP7_9BURK</name>
<keyword evidence="5 6" id="KW-0472">Membrane</keyword>
<feature type="transmembrane region" description="Helical" evidence="6">
    <location>
        <begin position="37"/>
        <end position="56"/>
    </location>
</feature>
<evidence type="ECO:0000313" key="7">
    <source>
        <dbReference type="EMBL" id="SFV02571.1"/>
    </source>
</evidence>
<evidence type="ECO:0000256" key="1">
    <source>
        <dbReference type="ARBA" id="ARBA00004651"/>
    </source>
</evidence>
<keyword evidence="3 6" id="KW-0812">Transmembrane</keyword>
<keyword evidence="2" id="KW-1003">Cell membrane</keyword>
<dbReference type="STRING" id="1035707.SAMN05216552_102126"/>
<feature type="transmembrane region" description="Helical" evidence="6">
    <location>
        <begin position="68"/>
        <end position="87"/>
    </location>
</feature>
<evidence type="ECO:0000256" key="3">
    <source>
        <dbReference type="ARBA" id="ARBA00022692"/>
    </source>
</evidence>
<evidence type="ECO:0000256" key="6">
    <source>
        <dbReference type="SAM" id="Phobius"/>
    </source>
</evidence>
<dbReference type="RefSeq" id="WP_093557444.1">
    <property type="nucleotide sequence ID" value="NZ_FPBO01000021.1"/>
</dbReference>
<comment type="subcellular location">
    <subcellularLocation>
        <location evidence="1">Cell membrane</location>
        <topology evidence="1">Multi-pass membrane protein</topology>
    </subcellularLocation>
</comment>
<evidence type="ECO:0000256" key="4">
    <source>
        <dbReference type="ARBA" id="ARBA00022989"/>
    </source>
</evidence>
<dbReference type="AlphaFoldDB" id="A0A1I7KYP7"/>